<dbReference type="PROSITE" id="PS50809">
    <property type="entry name" value="DM_2"/>
    <property type="match status" value="2"/>
</dbReference>
<protein>
    <submittedName>
        <fullName evidence="9">DM domain-containing protein</fullName>
    </submittedName>
</protein>
<organism evidence="8 9">
    <name type="scientific">Meloidogyne incognita</name>
    <name type="common">Southern root-knot nematode worm</name>
    <name type="synonym">Oxyuris incognita</name>
    <dbReference type="NCBI Taxonomy" id="6306"/>
    <lineage>
        <taxon>Eukaryota</taxon>
        <taxon>Metazoa</taxon>
        <taxon>Ecdysozoa</taxon>
        <taxon>Nematoda</taxon>
        <taxon>Chromadorea</taxon>
        <taxon>Rhabditida</taxon>
        <taxon>Tylenchina</taxon>
        <taxon>Tylenchomorpha</taxon>
        <taxon>Tylenchoidea</taxon>
        <taxon>Meloidogynidae</taxon>
        <taxon>Meloidogyninae</taxon>
        <taxon>Meloidogyne</taxon>
        <taxon>Meloidogyne incognita group</taxon>
    </lineage>
</organism>
<feature type="domain" description="DM" evidence="7">
    <location>
        <begin position="191"/>
        <end position="237"/>
    </location>
</feature>
<dbReference type="Pfam" id="PF00751">
    <property type="entry name" value="DM"/>
    <property type="match status" value="2"/>
</dbReference>
<keyword evidence="1 5" id="KW-0479">Metal-binding</keyword>
<dbReference type="InterPro" id="IPR026607">
    <property type="entry name" value="DMRT"/>
</dbReference>
<dbReference type="PROSITE" id="PS40000">
    <property type="entry name" value="DM_1"/>
    <property type="match status" value="2"/>
</dbReference>
<evidence type="ECO:0000256" key="6">
    <source>
        <dbReference type="SAM" id="MobiDB-lite"/>
    </source>
</evidence>
<accession>A0A914KZW8</accession>
<dbReference type="GO" id="GO:0005634">
    <property type="term" value="C:nucleus"/>
    <property type="evidence" value="ECO:0007669"/>
    <property type="project" value="UniProtKB-SubCell"/>
</dbReference>
<keyword evidence="2 5" id="KW-0862">Zinc</keyword>
<evidence type="ECO:0000256" key="1">
    <source>
        <dbReference type="ARBA" id="ARBA00022723"/>
    </source>
</evidence>
<feature type="region of interest" description="Disordered" evidence="6">
    <location>
        <begin position="87"/>
        <end position="116"/>
    </location>
</feature>
<comment type="subcellular location">
    <subcellularLocation>
        <location evidence="5">Nucleus</location>
    </subcellularLocation>
</comment>
<proteinExistence type="predicted"/>
<dbReference type="WBParaSite" id="Minc3s00154g06247">
    <property type="protein sequence ID" value="Minc3s00154g06247"/>
    <property type="gene ID" value="Minc3s00154g06247"/>
</dbReference>
<evidence type="ECO:0000313" key="9">
    <source>
        <dbReference type="WBParaSite" id="Minc3s00154g06247"/>
    </source>
</evidence>
<dbReference type="SMART" id="SM00301">
    <property type="entry name" value="DM"/>
    <property type="match status" value="2"/>
</dbReference>
<reference evidence="9" key="1">
    <citation type="submission" date="2022-11" db="UniProtKB">
        <authorList>
            <consortium name="WormBaseParasite"/>
        </authorList>
    </citation>
    <scope>IDENTIFICATION</scope>
</reference>
<dbReference type="FunFam" id="4.10.1040.10:FF:000001">
    <property type="entry name" value="doublesex- and mab-3-related transcription factor 1"/>
    <property type="match status" value="1"/>
</dbReference>
<dbReference type="InterPro" id="IPR001275">
    <property type="entry name" value="DM_DNA-bd"/>
</dbReference>
<evidence type="ECO:0000313" key="8">
    <source>
        <dbReference type="Proteomes" id="UP000887563"/>
    </source>
</evidence>
<dbReference type="AlphaFoldDB" id="A0A914KZW8"/>
<evidence type="ECO:0000256" key="2">
    <source>
        <dbReference type="ARBA" id="ARBA00022833"/>
    </source>
</evidence>
<dbReference type="GO" id="GO:0000981">
    <property type="term" value="F:DNA-binding transcription factor activity, RNA polymerase II-specific"/>
    <property type="evidence" value="ECO:0007669"/>
    <property type="project" value="TreeGrafter"/>
</dbReference>
<evidence type="ECO:0000256" key="4">
    <source>
        <dbReference type="ARBA" id="ARBA00023242"/>
    </source>
</evidence>
<feature type="region of interest" description="Disordered" evidence="6">
    <location>
        <begin position="663"/>
        <end position="685"/>
    </location>
</feature>
<sequence>MIDQQQQHLLLHHHNNNHLPQHCHQWIPPLGNSLLHNNQMRKSATTITKETSSPYIVAEFIPPRMDTENEENGKKEGLENKRKLVEGIEDSSPTSSTFSSPQPPTTTTTATKNINNLYTIPPQQQTLLSSLEENEEEEKNKNLIDILSYTPTPLNNKQFENVLSETTTTALSSGGSSCADFDDPKDKKYFCQRCLNHKEEHPRKGHKPFCRYRDCQCAECQMVEKRRRLNNALNTRKPGEGKLKGLMGGINLGPKARNPMCARCTAHGKESALRGHKKAVCPFRICECEKCGLVEERRRLMAAQIKLRRRQKKAREGGTDDGSIDDEEFCEILNSSSSPLIGINKELNNSKIILNKQQKKPRQQYKPRKQWTNSNNFLIESRKELNFGGGRLSLEKQQTTNFQHFQEQFSSKINLQQKQQASLNLFLNNSNPRQFPLLPQQPQTQPTQPQITSNLISAYLNSIASQQQQQHQQQTSINSQHIFVASQPIPLQQQPLTPLQIATLVNNTQQQKQQQHLPPILPLLPSSLLPSTTNSSLHLPPNLPPLPTSSFTLLPSSSTINTSSPPSSQNASLLPLPFQLPSSSSLPLPSSSTNSSLPPSSSSSNLIYEWLYSLPTSLLAQIPPINLIQPPSQPLDTAAQTNLQSTLQTLNFMRLDNLAENSKAMETEEENEDDNRKRATASEGIQQLSDRTPVLFSTPPLTQQTLTNNTPTNLINPLILQQQQQTIIPSQELSTSSNNLNNSSNNSFCINSLLSLFNQVSQQQQ</sequence>
<dbReference type="GO" id="GO:0046872">
    <property type="term" value="F:metal ion binding"/>
    <property type="evidence" value="ECO:0007669"/>
    <property type="project" value="UniProtKB-KW"/>
</dbReference>
<feature type="domain" description="DM" evidence="7">
    <location>
        <begin position="261"/>
        <end position="309"/>
    </location>
</feature>
<feature type="region of interest" description="Disordered" evidence="6">
    <location>
        <begin position="557"/>
        <end position="576"/>
    </location>
</feature>
<dbReference type="GO" id="GO:0000978">
    <property type="term" value="F:RNA polymerase II cis-regulatory region sequence-specific DNA binding"/>
    <property type="evidence" value="ECO:0007669"/>
    <property type="project" value="TreeGrafter"/>
</dbReference>
<dbReference type="SUPFAM" id="SSF82927">
    <property type="entry name" value="Cysteine-rich DNA binding domain, (DM domain)"/>
    <property type="match status" value="2"/>
</dbReference>
<dbReference type="InterPro" id="IPR036407">
    <property type="entry name" value="DM_DNA-bd_sf"/>
</dbReference>
<keyword evidence="3 5" id="KW-0238">DNA-binding</keyword>
<dbReference type="Proteomes" id="UP000887563">
    <property type="component" value="Unplaced"/>
</dbReference>
<feature type="DNA-binding region" description="DM" evidence="5">
    <location>
        <begin position="191"/>
        <end position="237"/>
    </location>
</feature>
<evidence type="ECO:0000256" key="5">
    <source>
        <dbReference type="PROSITE-ProRule" id="PRU00070"/>
    </source>
</evidence>
<evidence type="ECO:0000256" key="3">
    <source>
        <dbReference type="ARBA" id="ARBA00023125"/>
    </source>
</evidence>
<keyword evidence="8" id="KW-1185">Reference proteome</keyword>
<dbReference type="PANTHER" id="PTHR12322">
    <property type="entry name" value="DOUBLESEX AND MAB-3 RELATED TRANSCRIPTION FACTOR DMRT"/>
    <property type="match status" value="1"/>
</dbReference>
<feature type="DNA-binding region" description="DM" evidence="5">
    <location>
        <begin position="261"/>
        <end position="309"/>
    </location>
</feature>
<keyword evidence="4 5" id="KW-0539">Nucleus</keyword>
<evidence type="ECO:0000259" key="7">
    <source>
        <dbReference type="PROSITE" id="PS50809"/>
    </source>
</evidence>
<dbReference type="Gene3D" id="4.10.1040.10">
    <property type="entry name" value="DM DNA-binding domain"/>
    <property type="match status" value="2"/>
</dbReference>
<name>A0A914KZW8_MELIC</name>
<dbReference type="GO" id="GO:0007548">
    <property type="term" value="P:sex differentiation"/>
    <property type="evidence" value="ECO:0007669"/>
    <property type="project" value="TreeGrafter"/>
</dbReference>
<feature type="compositionally biased region" description="Low complexity" evidence="6">
    <location>
        <begin position="91"/>
        <end position="111"/>
    </location>
</feature>
<dbReference type="PANTHER" id="PTHR12322:SF116">
    <property type="entry name" value="DOUBLESEX-MAB RELATED 99B"/>
    <property type="match status" value="1"/>
</dbReference>